<dbReference type="EnsemblFungi" id="MAPG_02696T0">
    <property type="protein sequence ID" value="MAPG_02696T0"/>
    <property type="gene ID" value="MAPG_02696"/>
</dbReference>
<reference evidence="3" key="3">
    <citation type="submission" date="2011-03" db="EMBL/GenBank/DDBJ databases">
        <title>Annotation of Magnaporthe poae ATCC 64411.</title>
        <authorList>
            <person name="Ma L.-J."/>
            <person name="Dead R."/>
            <person name="Young S.K."/>
            <person name="Zeng Q."/>
            <person name="Gargeya S."/>
            <person name="Fitzgerald M."/>
            <person name="Haas B."/>
            <person name="Abouelleil A."/>
            <person name="Alvarado L."/>
            <person name="Arachchi H.M."/>
            <person name="Berlin A."/>
            <person name="Brown A."/>
            <person name="Chapman S.B."/>
            <person name="Chen Z."/>
            <person name="Dunbar C."/>
            <person name="Freedman E."/>
            <person name="Gearin G."/>
            <person name="Gellesch M."/>
            <person name="Goldberg J."/>
            <person name="Griggs A."/>
            <person name="Gujja S."/>
            <person name="Heiman D."/>
            <person name="Howarth C."/>
            <person name="Larson L."/>
            <person name="Lui A."/>
            <person name="MacDonald P.J.P."/>
            <person name="Mehta T."/>
            <person name="Montmayeur A."/>
            <person name="Murphy C."/>
            <person name="Neiman D."/>
            <person name="Pearson M."/>
            <person name="Priest M."/>
            <person name="Roberts A."/>
            <person name="Saif S."/>
            <person name="Shea T."/>
            <person name="Shenoy N."/>
            <person name="Sisk P."/>
            <person name="Stolte C."/>
            <person name="Sykes S."/>
            <person name="Yandava C."/>
            <person name="Wortman J."/>
            <person name="Nusbaum C."/>
            <person name="Birren B."/>
        </authorList>
    </citation>
    <scope>NUCLEOTIDE SEQUENCE</scope>
    <source>
        <strain evidence="3">ATCC 64411</strain>
    </source>
</reference>
<dbReference type="EMBL" id="ADBL01000660">
    <property type="status" value="NOT_ANNOTATED_CDS"/>
    <property type="molecule type" value="Genomic_DNA"/>
</dbReference>
<keyword evidence="1" id="KW-1133">Transmembrane helix</keyword>
<evidence type="ECO:0000313" key="3">
    <source>
        <dbReference type="EMBL" id="KLU83643.1"/>
    </source>
</evidence>
<evidence type="ECO:0000313" key="5">
    <source>
        <dbReference type="Proteomes" id="UP000011715"/>
    </source>
</evidence>
<sequence>MHMLRIALLGLAGFALAQHDGMDSMDHMATATTGPSTLLVAPGTPSVPSTTVPTILTDTDTAVVPLAATSTTTGADHDPHATMSHAVSNRTSTSHTVPVPTTTGAPLPAGAPAMSATSAGVIALVFALGFAVQY</sequence>
<feature type="chain" id="PRO_5009385348" evidence="2">
    <location>
        <begin position="18"/>
        <end position="134"/>
    </location>
</feature>
<evidence type="ECO:0000256" key="1">
    <source>
        <dbReference type="SAM" id="Phobius"/>
    </source>
</evidence>
<organism evidence="4 5">
    <name type="scientific">Magnaporthiopsis poae (strain ATCC 64411 / 73-15)</name>
    <name type="common">Kentucky bluegrass fungus</name>
    <name type="synonym">Magnaporthe poae</name>
    <dbReference type="NCBI Taxonomy" id="644358"/>
    <lineage>
        <taxon>Eukaryota</taxon>
        <taxon>Fungi</taxon>
        <taxon>Dikarya</taxon>
        <taxon>Ascomycota</taxon>
        <taxon>Pezizomycotina</taxon>
        <taxon>Sordariomycetes</taxon>
        <taxon>Sordariomycetidae</taxon>
        <taxon>Magnaporthales</taxon>
        <taxon>Magnaporthaceae</taxon>
        <taxon>Magnaporthiopsis</taxon>
    </lineage>
</organism>
<evidence type="ECO:0000256" key="2">
    <source>
        <dbReference type="SAM" id="SignalP"/>
    </source>
</evidence>
<dbReference type="EMBL" id="GL876967">
    <property type="protein sequence ID" value="KLU83643.1"/>
    <property type="molecule type" value="Genomic_DNA"/>
</dbReference>
<dbReference type="AlphaFoldDB" id="A0A0C4DS25"/>
<protein>
    <submittedName>
        <fullName evidence="3 4">Uncharacterized protein</fullName>
    </submittedName>
</protein>
<reference evidence="3" key="2">
    <citation type="submission" date="2010-05" db="EMBL/GenBank/DDBJ databases">
        <title>The Genome Sequence of Magnaporthe poae strain ATCC 64411.</title>
        <authorList>
            <consortium name="The Broad Institute Genome Sequencing Platform"/>
            <consortium name="Broad Institute Genome Sequencing Center for Infectious Disease"/>
            <person name="Ma L.-J."/>
            <person name="Dead R."/>
            <person name="Young S."/>
            <person name="Zeng Q."/>
            <person name="Koehrsen M."/>
            <person name="Alvarado L."/>
            <person name="Berlin A."/>
            <person name="Chapman S.B."/>
            <person name="Chen Z."/>
            <person name="Freedman E."/>
            <person name="Gellesch M."/>
            <person name="Goldberg J."/>
            <person name="Griggs A."/>
            <person name="Gujja S."/>
            <person name="Heilman E.R."/>
            <person name="Heiman D."/>
            <person name="Hepburn T."/>
            <person name="Howarth C."/>
            <person name="Jen D."/>
            <person name="Larson L."/>
            <person name="Mehta T."/>
            <person name="Neiman D."/>
            <person name="Pearson M."/>
            <person name="Roberts A."/>
            <person name="Saif S."/>
            <person name="Shea T."/>
            <person name="Shenoy N."/>
            <person name="Sisk P."/>
            <person name="Stolte C."/>
            <person name="Sykes S."/>
            <person name="Walk T."/>
            <person name="White J."/>
            <person name="Yandava C."/>
            <person name="Haas B."/>
            <person name="Nusbaum C."/>
            <person name="Birren B."/>
        </authorList>
    </citation>
    <scope>NUCLEOTIDE SEQUENCE</scope>
    <source>
        <strain evidence="3">ATCC 64411</strain>
    </source>
</reference>
<dbReference type="eggNOG" id="ENOG502RMRN">
    <property type="taxonomic scope" value="Eukaryota"/>
</dbReference>
<feature type="signal peptide" evidence="2">
    <location>
        <begin position="1"/>
        <end position="17"/>
    </location>
</feature>
<reference evidence="5" key="1">
    <citation type="submission" date="2010-05" db="EMBL/GenBank/DDBJ databases">
        <title>The genome sequence of Magnaporthe poae strain ATCC 64411.</title>
        <authorList>
            <person name="Ma L.-J."/>
            <person name="Dead R."/>
            <person name="Young S."/>
            <person name="Zeng Q."/>
            <person name="Koehrsen M."/>
            <person name="Alvarado L."/>
            <person name="Berlin A."/>
            <person name="Chapman S.B."/>
            <person name="Chen Z."/>
            <person name="Freedman E."/>
            <person name="Gellesch M."/>
            <person name="Goldberg J."/>
            <person name="Griggs A."/>
            <person name="Gujja S."/>
            <person name="Heilman E.R."/>
            <person name="Heiman D."/>
            <person name="Hepburn T."/>
            <person name="Howarth C."/>
            <person name="Jen D."/>
            <person name="Larson L."/>
            <person name="Mehta T."/>
            <person name="Neiman D."/>
            <person name="Pearson M."/>
            <person name="Roberts A."/>
            <person name="Saif S."/>
            <person name="Shea T."/>
            <person name="Shenoy N."/>
            <person name="Sisk P."/>
            <person name="Stolte C."/>
            <person name="Sykes S."/>
            <person name="Walk T."/>
            <person name="White J."/>
            <person name="Yandava C."/>
            <person name="Haas B."/>
            <person name="Nusbaum C."/>
            <person name="Birren B."/>
        </authorList>
    </citation>
    <scope>NUCLEOTIDE SEQUENCE [LARGE SCALE GENOMIC DNA]</scope>
    <source>
        <strain evidence="5">ATCC 64411 / 73-15</strain>
    </source>
</reference>
<keyword evidence="5" id="KW-1185">Reference proteome</keyword>
<keyword evidence="1" id="KW-0472">Membrane</keyword>
<name>A0A0C4DS25_MAGP6</name>
<dbReference type="Proteomes" id="UP000011715">
    <property type="component" value="Unassembled WGS sequence"/>
</dbReference>
<feature type="transmembrane region" description="Helical" evidence="1">
    <location>
        <begin position="113"/>
        <end position="132"/>
    </location>
</feature>
<proteinExistence type="predicted"/>
<reference evidence="4" key="5">
    <citation type="submission" date="2015-06" db="UniProtKB">
        <authorList>
            <consortium name="EnsemblFungi"/>
        </authorList>
    </citation>
    <scope>IDENTIFICATION</scope>
    <source>
        <strain evidence="4">ATCC 64411</strain>
    </source>
</reference>
<gene>
    <name evidence="3" type="ORF">MAPG_02696</name>
</gene>
<keyword evidence="2" id="KW-0732">Signal</keyword>
<reference evidence="4" key="4">
    <citation type="journal article" date="2015" name="G3 (Bethesda)">
        <title>Genome sequences of three phytopathogenic species of the Magnaporthaceae family of fungi.</title>
        <authorList>
            <person name="Okagaki L.H."/>
            <person name="Nunes C.C."/>
            <person name="Sailsbery J."/>
            <person name="Clay B."/>
            <person name="Brown D."/>
            <person name="John T."/>
            <person name="Oh Y."/>
            <person name="Young N."/>
            <person name="Fitzgerald M."/>
            <person name="Haas B.J."/>
            <person name="Zeng Q."/>
            <person name="Young S."/>
            <person name="Adiconis X."/>
            <person name="Fan L."/>
            <person name="Levin J.Z."/>
            <person name="Mitchell T.K."/>
            <person name="Okubara P.A."/>
            <person name="Farman M.L."/>
            <person name="Kohn L.M."/>
            <person name="Birren B."/>
            <person name="Ma L.-J."/>
            <person name="Dean R.A."/>
        </authorList>
    </citation>
    <scope>NUCLEOTIDE SEQUENCE</scope>
    <source>
        <strain evidence="4">ATCC 64411 / 73-15</strain>
    </source>
</reference>
<accession>A0A0C4DS25</accession>
<evidence type="ECO:0000313" key="4">
    <source>
        <dbReference type="EnsemblFungi" id="MAPG_02696T0"/>
    </source>
</evidence>
<dbReference type="VEuPathDB" id="FungiDB:MAPG_02696"/>
<keyword evidence="1" id="KW-0812">Transmembrane</keyword>
<dbReference type="OMA" id="MDHMATA"/>